<dbReference type="PANTHER" id="PTHR33175">
    <property type="entry name" value="DNA-BINDING PROTEIN HU"/>
    <property type="match status" value="1"/>
</dbReference>
<dbReference type="InterPro" id="IPR010992">
    <property type="entry name" value="IHF-like_DNA-bd_dom_sf"/>
</dbReference>
<dbReference type="Pfam" id="PF00216">
    <property type="entry name" value="Bac_DNA_binding"/>
    <property type="match status" value="1"/>
</dbReference>
<evidence type="ECO:0000256" key="1">
    <source>
        <dbReference type="ARBA" id="ARBA00004328"/>
    </source>
</evidence>
<evidence type="ECO:0000256" key="9">
    <source>
        <dbReference type="ARBA" id="ARBA00033227"/>
    </source>
</evidence>
<dbReference type="EMBL" id="FWZT01000008">
    <property type="protein sequence ID" value="SMF25956.1"/>
    <property type="molecule type" value="Genomic_DNA"/>
</dbReference>
<comment type="subcellular location">
    <subcellularLocation>
        <location evidence="1">Virion</location>
    </subcellularLocation>
</comment>
<comment type="function">
    <text evidence="10">DNA-binding protein that plays a critical role in nucleoid compaction, genome replication and DNA replication and transcription. Binds to both ssDNA and dsDNA with a binding site covering about 15 nucleotides. Displays DNA-supercoiling activity only when associated with the viral DNA topoisomerase 2.</text>
</comment>
<name>A0A1Y6BRW6_9BACT</name>
<dbReference type="GO" id="GO:0006260">
    <property type="term" value="P:DNA replication"/>
    <property type="evidence" value="ECO:0007669"/>
    <property type="project" value="UniProtKB-KW"/>
</dbReference>
<evidence type="ECO:0000256" key="3">
    <source>
        <dbReference type="ARBA" id="ARBA00011738"/>
    </source>
</evidence>
<dbReference type="STRING" id="1513793.SAMN06296036_108100"/>
<dbReference type="Proteomes" id="UP000192907">
    <property type="component" value="Unassembled WGS sequence"/>
</dbReference>
<protein>
    <recommendedName>
        <fullName evidence="4">Viral histone-like protein</fullName>
    </recommendedName>
    <alternativeName>
        <fullName evidence="9">DNA-binding protein pA104R</fullName>
    </alternativeName>
    <alternativeName>
        <fullName evidence="8">pA104R</fullName>
    </alternativeName>
</protein>
<evidence type="ECO:0000313" key="13">
    <source>
        <dbReference type="EMBL" id="SMF25956.1"/>
    </source>
</evidence>
<dbReference type="OrthoDB" id="331625at2"/>
<reference evidence="14" key="1">
    <citation type="submission" date="2017-04" db="EMBL/GenBank/DDBJ databases">
        <authorList>
            <person name="Varghese N."/>
            <person name="Submissions S."/>
        </authorList>
    </citation>
    <scope>NUCLEOTIDE SEQUENCE [LARGE SCALE GENOMIC DNA]</scope>
    <source>
        <strain evidence="14">RKEM611</strain>
    </source>
</reference>
<evidence type="ECO:0000256" key="12">
    <source>
        <dbReference type="SAM" id="MobiDB-lite"/>
    </source>
</evidence>
<dbReference type="Gene3D" id="4.10.520.10">
    <property type="entry name" value="IHF-like DNA-binding proteins"/>
    <property type="match status" value="1"/>
</dbReference>
<keyword evidence="5" id="KW-0235">DNA replication</keyword>
<evidence type="ECO:0000313" key="14">
    <source>
        <dbReference type="Proteomes" id="UP000192907"/>
    </source>
</evidence>
<keyword evidence="7 13" id="KW-0238">DNA-binding</keyword>
<dbReference type="InterPro" id="IPR000119">
    <property type="entry name" value="Hist_DNA-bd"/>
</dbReference>
<dbReference type="PANTHER" id="PTHR33175:SF13">
    <property type="entry name" value="HISTONE-LIKE PROTEIN"/>
    <property type="match status" value="1"/>
</dbReference>
<evidence type="ECO:0000256" key="11">
    <source>
        <dbReference type="RuleBase" id="RU003939"/>
    </source>
</evidence>
<keyword evidence="14" id="KW-1185">Reference proteome</keyword>
<dbReference type="GO" id="GO:0003677">
    <property type="term" value="F:DNA binding"/>
    <property type="evidence" value="ECO:0007669"/>
    <property type="project" value="UniProtKB-KW"/>
</dbReference>
<dbReference type="SMART" id="SM00411">
    <property type="entry name" value="BHL"/>
    <property type="match status" value="1"/>
</dbReference>
<dbReference type="SUPFAM" id="SSF47729">
    <property type="entry name" value="IHF-like DNA-binding proteins"/>
    <property type="match status" value="1"/>
</dbReference>
<feature type="region of interest" description="Disordered" evidence="12">
    <location>
        <begin position="1"/>
        <end position="55"/>
    </location>
</feature>
<comment type="similarity">
    <text evidence="2 11">Belongs to the bacterial histone-like protein family.</text>
</comment>
<sequence>MVAKKKTTKKKVAKKKVARKKATKKKVAKKKTTAKRATTKKATTTAGAAYRAGQSPATKSQIIATLAEKHELPKKQLGEVFSSLFEEIVPAELKKHKKFNLFSFVKFSEKKKPARKARMGVNPFTGEKMKFKAKPASKTVKAVSLKKLKELI</sequence>
<evidence type="ECO:0000256" key="7">
    <source>
        <dbReference type="ARBA" id="ARBA00023125"/>
    </source>
</evidence>
<feature type="compositionally biased region" description="Basic residues" evidence="12">
    <location>
        <begin position="1"/>
        <end position="39"/>
    </location>
</feature>
<gene>
    <name evidence="13" type="ORF">SAMN06296036_108100</name>
</gene>
<keyword evidence="6" id="KW-0426">Late protein</keyword>
<dbReference type="AlphaFoldDB" id="A0A1Y6BRW6"/>
<evidence type="ECO:0000256" key="5">
    <source>
        <dbReference type="ARBA" id="ARBA00022705"/>
    </source>
</evidence>
<evidence type="ECO:0000256" key="4">
    <source>
        <dbReference type="ARBA" id="ARBA00016145"/>
    </source>
</evidence>
<comment type="subunit">
    <text evidence="3">Homodimer.</text>
</comment>
<proteinExistence type="inferred from homology"/>
<dbReference type="GO" id="GO:0030527">
    <property type="term" value="F:structural constituent of chromatin"/>
    <property type="evidence" value="ECO:0007669"/>
    <property type="project" value="InterPro"/>
</dbReference>
<dbReference type="CDD" id="cd13834">
    <property type="entry name" value="HU_like"/>
    <property type="match status" value="1"/>
</dbReference>
<evidence type="ECO:0000256" key="8">
    <source>
        <dbReference type="ARBA" id="ARBA00033120"/>
    </source>
</evidence>
<organism evidence="13 14">
    <name type="scientific">Pseudobacteriovorax antillogorgiicola</name>
    <dbReference type="NCBI Taxonomy" id="1513793"/>
    <lineage>
        <taxon>Bacteria</taxon>
        <taxon>Pseudomonadati</taxon>
        <taxon>Bdellovibrionota</taxon>
        <taxon>Oligoflexia</taxon>
        <taxon>Oligoflexales</taxon>
        <taxon>Pseudobacteriovoracaceae</taxon>
        <taxon>Pseudobacteriovorax</taxon>
    </lineage>
</organism>
<accession>A0A1Y6BRW6</accession>
<evidence type="ECO:0000256" key="2">
    <source>
        <dbReference type="ARBA" id="ARBA00010529"/>
    </source>
</evidence>
<evidence type="ECO:0000256" key="6">
    <source>
        <dbReference type="ARBA" id="ARBA00022921"/>
    </source>
</evidence>
<evidence type="ECO:0000256" key="10">
    <source>
        <dbReference type="ARBA" id="ARBA00046140"/>
    </source>
</evidence>
<dbReference type="GO" id="GO:0005829">
    <property type="term" value="C:cytosol"/>
    <property type="evidence" value="ECO:0007669"/>
    <property type="project" value="TreeGrafter"/>
</dbReference>